<organism evidence="3 4">
    <name type="scientific">Perkinsus chesapeaki</name>
    <name type="common">Clam parasite</name>
    <name type="synonym">Perkinsus andrewsi</name>
    <dbReference type="NCBI Taxonomy" id="330153"/>
    <lineage>
        <taxon>Eukaryota</taxon>
        <taxon>Sar</taxon>
        <taxon>Alveolata</taxon>
        <taxon>Perkinsozoa</taxon>
        <taxon>Perkinsea</taxon>
        <taxon>Perkinsida</taxon>
        <taxon>Perkinsidae</taxon>
        <taxon>Perkinsus</taxon>
    </lineage>
</organism>
<feature type="transmembrane region" description="Helical" evidence="1">
    <location>
        <begin position="109"/>
        <end position="131"/>
    </location>
</feature>
<proteinExistence type="predicted"/>
<keyword evidence="2" id="KW-0732">Signal</keyword>
<keyword evidence="1" id="KW-1133">Transmembrane helix</keyword>
<protein>
    <submittedName>
        <fullName evidence="3">Uncharacterized protein</fullName>
    </submittedName>
</protein>
<keyword evidence="1" id="KW-0472">Membrane</keyword>
<comment type="caution">
    <text evidence="3">The sequence shown here is derived from an EMBL/GenBank/DDBJ whole genome shotgun (WGS) entry which is preliminary data.</text>
</comment>
<dbReference type="AlphaFoldDB" id="A0A7J6MQ41"/>
<evidence type="ECO:0000313" key="3">
    <source>
        <dbReference type="EMBL" id="KAF4673719.1"/>
    </source>
</evidence>
<dbReference type="Proteomes" id="UP000591131">
    <property type="component" value="Unassembled WGS sequence"/>
</dbReference>
<feature type="chain" id="PRO_5029460969" evidence="2">
    <location>
        <begin position="18"/>
        <end position="172"/>
    </location>
</feature>
<sequence length="172" mass="18280">MTMTLIHIFCLVYTVTGGIFDSVVLDPLPAVEATTTPPGLFGNIVLDPTWETDTTEELFAGIVLDPIQKVDESTSMEGPKVTATTTLAPSMAQGGPGSPVDWAALDSKMTALLVIASLLLVVCVASMCLIIRGIARWRTVQDSDQSSNPKVDITTDTPQAEYATEHSLDAIV</sequence>
<evidence type="ECO:0000256" key="2">
    <source>
        <dbReference type="SAM" id="SignalP"/>
    </source>
</evidence>
<feature type="signal peptide" evidence="2">
    <location>
        <begin position="1"/>
        <end position="17"/>
    </location>
</feature>
<reference evidence="3 4" key="1">
    <citation type="submission" date="2020-04" db="EMBL/GenBank/DDBJ databases">
        <title>Perkinsus chesapeaki whole genome sequence.</title>
        <authorList>
            <person name="Bogema D.R."/>
        </authorList>
    </citation>
    <scope>NUCLEOTIDE SEQUENCE [LARGE SCALE GENOMIC DNA]</scope>
    <source>
        <strain evidence="3">ATCC PRA-425</strain>
    </source>
</reference>
<keyword evidence="4" id="KW-1185">Reference proteome</keyword>
<evidence type="ECO:0000256" key="1">
    <source>
        <dbReference type="SAM" id="Phobius"/>
    </source>
</evidence>
<keyword evidence="1" id="KW-0812">Transmembrane</keyword>
<evidence type="ECO:0000313" key="4">
    <source>
        <dbReference type="Proteomes" id="UP000591131"/>
    </source>
</evidence>
<accession>A0A7J6MQ41</accession>
<gene>
    <name evidence="3" type="ORF">FOL47_010200</name>
</gene>
<dbReference type="EMBL" id="JAAPAO010000077">
    <property type="protein sequence ID" value="KAF4673719.1"/>
    <property type="molecule type" value="Genomic_DNA"/>
</dbReference>
<name>A0A7J6MQ41_PERCH</name>